<accession>A0A2T0KJ37</accession>
<keyword evidence="1" id="KW-0732">Signal</keyword>
<comment type="caution">
    <text evidence="2">The sequence shown here is derived from an EMBL/GenBank/DDBJ whole genome shotgun (WGS) entry which is preliminary data.</text>
</comment>
<dbReference type="RefSeq" id="WP_146169025.1">
    <property type="nucleotide sequence ID" value="NZ_BOMO01000041.1"/>
</dbReference>
<keyword evidence="3" id="KW-1185">Reference proteome</keyword>
<evidence type="ECO:0000313" key="2">
    <source>
        <dbReference type="EMBL" id="PRX23535.1"/>
    </source>
</evidence>
<dbReference type="AlphaFoldDB" id="A0A2T0KJ37"/>
<dbReference type="PROSITE" id="PS51318">
    <property type="entry name" value="TAT"/>
    <property type="match status" value="1"/>
</dbReference>
<evidence type="ECO:0008006" key="4">
    <source>
        <dbReference type="Google" id="ProtNLM"/>
    </source>
</evidence>
<sequence>MFSKETTQGRRSVRSIAATLSAGALAVAGGALFAPSAAQAHTVETWLSRSGCNWKVYSSHSAAYTQASTADDCAGHAWLSYRLSGSSSWSAWFSSATTARAIVPAGKTITGSAHTSCASGCERKYIYH</sequence>
<protein>
    <recommendedName>
        <fullName evidence="4">Peptidase inhibitor family I36</fullName>
    </recommendedName>
</protein>
<organism evidence="2 3">
    <name type="scientific">Actinoplanes italicus</name>
    <dbReference type="NCBI Taxonomy" id="113567"/>
    <lineage>
        <taxon>Bacteria</taxon>
        <taxon>Bacillati</taxon>
        <taxon>Actinomycetota</taxon>
        <taxon>Actinomycetes</taxon>
        <taxon>Micromonosporales</taxon>
        <taxon>Micromonosporaceae</taxon>
        <taxon>Actinoplanes</taxon>
    </lineage>
</organism>
<feature type="chain" id="PRO_5015634102" description="Peptidase inhibitor family I36" evidence="1">
    <location>
        <begin position="41"/>
        <end position="128"/>
    </location>
</feature>
<dbReference type="EMBL" id="PVMZ01000003">
    <property type="protein sequence ID" value="PRX23535.1"/>
    <property type="molecule type" value="Genomic_DNA"/>
</dbReference>
<reference evidence="2 3" key="1">
    <citation type="submission" date="2018-03" db="EMBL/GenBank/DDBJ databases">
        <title>Genomic Encyclopedia of Archaeal and Bacterial Type Strains, Phase II (KMG-II): from individual species to whole genera.</title>
        <authorList>
            <person name="Goeker M."/>
        </authorList>
    </citation>
    <scope>NUCLEOTIDE SEQUENCE [LARGE SCALE GENOMIC DNA]</scope>
    <source>
        <strain evidence="2 3">DSM 43146</strain>
    </source>
</reference>
<evidence type="ECO:0000256" key="1">
    <source>
        <dbReference type="SAM" id="SignalP"/>
    </source>
</evidence>
<name>A0A2T0KJ37_9ACTN</name>
<proteinExistence type="predicted"/>
<gene>
    <name evidence="2" type="ORF">CLV67_103283</name>
</gene>
<dbReference type="InterPro" id="IPR006311">
    <property type="entry name" value="TAT_signal"/>
</dbReference>
<dbReference type="Proteomes" id="UP000239415">
    <property type="component" value="Unassembled WGS sequence"/>
</dbReference>
<evidence type="ECO:0000313" key="3">
    <source>
        <dbReference type="Proteomes" id="UP000239415"/>
    </source>
</evidence>
<feature type="signal peptide" evidence="1">
    <location>
        <begin position="1"/>
        <end position="40"/>
    </location>
</feature>